<protein>
    <submittedName>
        <fullName evidence="1">Uncharacterized protein</fullName>
    </submittedName>
</protein>
<reference evidence="1" key="2">
    <citation type="journal article" date="2015" name="Fish Shellfish Immunol.">
        <title>Early steps in the European eel (Anguilla anguilla)-Vibrio vulnificus interaction in the gills: Role of the RtxA13 toxin.</title>
        <authorList>
            <person name="Callol A."/>
            <person name="Pajuelo D."/>
            <person name="Ebbesson L."/>
            <person name="Teles M."/>
            <person name="MacKenzie S."/>
            <person name="Amaro C."/>
        </authorList>
    </citation>
    <scope>NUCLEOTIDE SEQUENCE</scope>
</reference>
<accession>A0A0E9XJE1</accession>
<proteinExistence type="predicted"/>
<name>A0A0E9XJE1_ANGAN</name>
<reference evidence="1" key="1">
    <citation type="submission" date="2014-11" db="EMBL/GenBank/DDBJ databases">
        <authorList>
            <person name="Amaro Gonzalez C."/>
        </authorList>
    </citation>
    <scope>NUCLEOTIDE SEQUENCE</scope>
</reference>
<evidence type="ECO:0000313" key="1">
    <source>
        <dbReference type="EMBL" id="JAI02567.1"/>
    </source>
</evidence>
<dbReference type="AlphaFoldDB" id="A0A0E9XJE1"/>
<organism evidence="1">
    <name type="scientific">Anguilla anguilla</name>
    <name type="common">European freshwater eel</name>
    <name type="synonym">Muraena anguilla</name>
    <dbReference type="NCBI Taxonomy" id="7936"/>
    <lineage>
        <taxon>Eukaryota</taxon>
        <taxon>Metazoa</taxon>
        <taxon>Chordata</taxon>
        <taxon>Craniata</taxon>
        <taxon>Vertebrata</taxon>
        <taxon>Euteleostomi</taxon>
        <taxon>Actinopterygii</taxon>
        <taxon>Neopterygii</taxon>
        <taxon>Teleostei</taxon>
        <taxon>Anguilliformes</taxon>
        <taxon>Anguillidae</taxon>
        <taxon>Anguilla</taxon>
    </lineage>
</organism>
<dbReference type="EMBL" id="GBXM01006011">
    <property type="protein sequence ID" value="JAI02567.1"/>
    <property type="molecule type" value="Transcribed_RNA"/>
</dbReference>
<sequence length="45" mass="5214">MAAEPWSGERIEKRWAFSSYFPATKKTLSLPQGLMKENIDCLRLI</sequence>